<dbReference type="RefSeq" id="WP_168989447.1">
    <property type="nucleotide sequence ID" value="NZ_CAWPHM010000064.1"/>
</dbReference>
<keyword evidence="3" id="KW-1185">Reference proteome</keyword>
<comment type="caution">
    <text evidence="2">The sequence shown here is derived from an EMBL/GenBank/DDBJ whole genome shotgun (WGS) entry which is preliminary data.</text>
</comment>
<dbReference type="EMBL" id="WTVM01000158">
    <property type="protein sequence ID" value="NMG04811.1"/>
    <property type="molecule type" value="Genomic_DNA"/>
</dbReference>
<evidence type="ECO:0000313" key="3">
    <source>
        <dbReference type="Proteomes" id="UP000599523"/>
    </source>
</evidence>
<accession>A0A972F9J2</accession>
<dbReference type="Proteomes" id="UP000599523">
    <property type="component" value="Unassembled WGS sequence"/>
</dbReference>
<evidence type="ECO:0000313" key="2">
    <source>
        <dbReference type="EMBL" id="NMG04811.1"/>
    </source>
</evidence>
<dbReference type="AlphaFoldDB" id="A0A972F9J2"/>
<reference evidence="2" key="1">
    <citation type="submission" date="2019-12" db="EMBL/GenBank/DDBJ databases">
        <title>Comparative genomics gives insights into the taxonomy of the Azoarcus-Aromatoleum group and reveals separate origins of nif in the plant-associated Azoarcus and non-plant-associated Aromatoleum sub-groups.</title>
        <authorList>
            <person name="Lafos M."/>
            <person name="Maluk M."/>
            <person name="Batista M."/>
            <person name="Junghare M."/>
            <person name="Carmona M."/>
            <person name="Faoro H."/>
            <person name="Cruz L.M."/>
            <person name="Battistoni F."/>
            <person name="De Souza E."/>
            <person name="Pedrosa F."/>
            <person name="Chen W.-M."/>
            <person name="Poole P.S."/>
            <person name="Dixon R.A."/>
            <person name="James E.K."/>
        </authorList>
    </citation>
    <scope>NUCLEOTIDE SEQUENCE</scope>
    <source>
        <strain evidence="2">NSC3</strain>
    </source>
</reference>
<evidence type="ECO:0000256" key="1">
    <source>
        <dbReference type="SAM" id="MobiDB-lite"/>
    </source>
</evidence>
<proteinExistence type="predicted"/>
<protein>
    <submittedName>
        <fullName evidence="2">Uncharacterized protein</fullName>
    </submittedName>
</protein>
<name>A0A972F9J2_9RHOO</name>
<organism evidence="2 3">
    <name type="scientific">Azoarcus taiwanensis</name>
    <dbReference type="NCBI Taxonomy" id="666964"/>
    <lineage>
        <taxon>Bacteria</taxon>
        <taxon>Pseudomonadati</taxon>
        <taxon>Pseudomonadota</taxon>
        <taxon>Betaproteobacteria</taxon>
        <taxon>Rhodocyclales</taxon>
        <taxon>Zoogloeaceae</taxon>
        <taxon>Azoarcus</taxon>
    </lineage>
</organism>
<sequence length="120" mass="13062">MTTHRNVETALRSALQNEDASIRRRLPTKPARASAPVLPEREAEISKEVAMGEGDLARLAAIAERCLPAASKKQARSTILRAGLLALESMSDAAVRQLAARLPALEADKPKKKDRKGKKR</sequence>
<feature type="region of interest" description="Disordered" evidence="1">
    <location>
        <begin position="1"/>
        <end position="39"/>
    </location>
</feature>
<gene>
    <name evidence="2" type="ORF">GPA21_17815</name>
</gene>